<feature type="non-terminal residue" evidence="2">
    <location>
        <position position="1"/>
    </location>
</feature>
<feature type="region of interest" description="Disordered" evidence="1">
    <location>
        <begin position="93"/>
        <end position="142"/>
    </location>
</feature>
<evidence type="ECO:0000313" key="2">
    <source>
        <dbReference type="EMBL" id="GFD11866.1"/>
    </source>
</evidence>
<feature type="compositionally biased region" description="Basic and acidic residues" evidence="1">
    <location>
        <begin position="112"/>
        <end position="121"/>
    </location>
</feature>
<dbReference type="AlphaFoldDB" id="A0A699TRV2"/>
<proteinExistence type="predicted"/>
<sequence length="142" mass="16107">AGVIEEEGDAEEQVPDVDVDNAVAHGTDTTVQRDDEALDACAALTKRVEHLEYDKVTQALEITKLKRRVKKLEKGNMVKVLKLRRLQKVETSQRIDRSKDTVMKDASNQGRMIDDLDKDDAAVLMDDKEEEKKKEEVKDDQV</sequence>
<name>A0A699TRV2_TANCI</name>
<feature type="compositionally biased region" description="Basic and acidic residues" evidence="1">
    <location>
        <begin position="130"/>
        <end position="142"/>
    </location>
</feature>
<gene>
    <name evidence="2" type="ORF">Tci_883835</name>
</gene>
<comment type="caution">
    <text evidence="2">The sequence shown here is derived from an EMBL/GenBank/DDBJ whole genome shotgun (WGS) entry which is preliminary data.</text>
</comment>
<protein>
    <submittedName>
        <fullName evidence="2">Uncharacterized protein</fullName>
    </submittedName>
</protein>
<accession>A0A699TRV2</accession>
<feature type="compositionally biased region" description="Basic and acidic residues" evidence="1">
    <location>
        <begin position="93"/>
        <end position="103"/>
    </location>
</feature>
<evidence type="ECO:0000256" key="1">
    <source>
        <dbReference type="SAM" id="MobiDB-lite"/>
    </source>
</evidence>
<dbReference type="EMBL" id="BKCJ011261802">
    <property type="protein sequence ID" value="GFD11866.1"/>
    <property type="molecule type" value="Genomic_DNA"/>
</dbReference>
<organism evidence="2">
    <name type="scientific">Tanacetum cinerariifolium</name>
    <name type="common">Dalmatian daisy</name>
    <name type="synonym">Chrysanthemum cinerariifolium</name>
    <dbReference type="NCBI Taxonomy" id="118510"/>
    <lineage>
        <taxon>Eukaryota</taxon>
        <taxon>Viridiplantae</taxon>
        <taxon>Streptophyta</taxon>
        <taxon>Embryophyta</taxon>
        <taxon>Tracheophyta</taxon>
        <taxon>Spermatophyta</taxon>
        <taxon>Magnoliopsida</taxon>
        <taxon>eudicotyledons</taxon>
        <taxon>Gunneridae</taxon>
        <taxon>Pentapetalae</taxon>
        <taxon>asterids</taxon>
        <taxon>campanulids</taxon>
        <taxon>Asterales</taxon>
        <taxon>Asteraceae</taxon>
        <taxon>Asteroideae</taxon>
        <taxon>Anthemideae</taxon>
        <taxon>Anthemidinae</taxon>
        <taxon>Tanacetum</taxon>
    </lineage>
</organism>
<reference evidence="2" key="1">
    <citation type="journal article" date="2019" name="Sci. Rep.">
        <title>Draft genome of Tanacetum cinerariifolium, the natural source of mosquito coil.</title>
        <authorList>
            <person name="Yamashiro T."/>
            <person name="Shiraishi A."/>
            <person name="Satake H."/>
            <person name="Nakayama K."/>
        </authorList>
    </citation>
    <scope>NUCLEOTIDE SEQUENCE</scope>
</reference>